<dbReference type="Pfam" id="PF00582">
    <property type="entry name" value="Usp"/>
    <property type="match status" value="1"/>
</dbReference>
<dbReference type="Proteomes" id="UP001500503">
    <property type="component" value="Unassembled WGS sequence"/>
</dbReference>
<keyword evidence="3" id="KW-1185">Reference proteome</keyword>
<dbReference type="EMBL" id="BAABHF010000054">
    <property type="protein sequence ID" value="GAA4516023.1"/>
    <property type="molecule type" value="Genomic_DNA"/>
</dbReference>
<dbReference type="InterPro" id="IPR006016">
    <property type="entry name" value="UspA"/>
</dbReference>
<evidence type="ECO:0000313" key="2">
    <source>
        <dbReference type="EMBL" id="GAA4516023.1"/>
    </source>
</evidence>
<protein>
    <recommendedName>
        <fullName evidence="1">UspA domain-containing protein</fullName>
    </recommendedName>
</protein>
<proteinExistence type="predicted"/>
<sequence length="149" mass="15225">MAVMVWINPAAAWESAVDAVAGMAVDEIVLLLVTEGGGAAAPDNLTGLLGPAGNEPGEAFAGIEEEQAAALFDEAEARMGRPVRRLWERGVPEHEVVAAASDADLLVCVRDGAPGSPGPQSLGPATRFVVDHAPCGVLLVWPGDGPPRA</sequence>
<comment type="caution">
    <text evidence="2">The sequence shown here is derived from an EMBL/GenBank/DDBJ whole genome shotgun (WGS) entry which is preliminary data.</text>
</comment>
<feature type="domain" description="UspA" evidence="1">
    <location>
        <begin position="15"/>
        <end position="140"/>
    </location>
</feature>
<organism evidence="2 3">
    <name type="scientific">Actinoallomurus oryzae</name>
    <dbReference type="NCBI Taxonomy" id="502180"/>
    <lineage>
        <taxon>Bacteria</taxon>
        <taxon>Bacillati</taxon>
        <taxon>Actinomycetota</taxon>
        <taxon>Actinomycetes</taxon>
        <taxon>Streptosporangiales</taxon>
        <taxon>Thermomonosporaceae</taxon>
        <taxon>Actinoallomurus</taxon>
    </lineage>
</organism>
<evidence type="ECO:0000259" key="1">
    <source>
        <dbReference type="Pfam" id="PF00582"/>
    </source>
</evidence>
<gene>
    <name evidence="2" type="ORF">GCM10023191_086390</name>
</gene>
<reference evidence="3" key="1">
    <citation type="journal article" date="2019" name="Int. J. Syst. Evol. Microbiol.">
        <title>The Global Catalogue of Microorganisms (GCM) 10K type strain sequencing project: providing services to taxonomists for standard genome sequencing and annotation.</title>
        <authorList>
            <consortium name="The Broad Institute Genomics Platform"/>
            <consortium name="The Broad Institute Genome Sequencing Center for Infectious Disease"/>
            <person name="Wu L."/>
            <person name="Ma J."/>
        </authorList>
    </citation>
    <scope>NUCLEOTIDE SEQUENCE [LARGE SCALE GENOMIC DNA]</scope>
    <source>
        <strain evidence="3">JCM 17933</strain>
    </source>
</reference>
<accession>A0ABP8R2C1</accession>
<dbReference type="Gene3D" id="3.40.50.12370">
    <property type="match status" value="1"/>
</dbReference>
<evidence type="ECO:0000313" key="3">
    <source>
        <dbReference type="Proteomes" id="UP001500503"/>
    </source>
</evidence>
<name>A0ABP8R2C1_9ACTN</name>
<dbReference type="SUPFAM" id="SSF52402">
    <property type="entry name" value="Adenine nucleotide alpha hydrolases-like"/>
    <property type="match status" value="1"/>
</dbReference>